<proteinExistence type="predicted"/>
<comment type="caution">
    <text evidence="1">The sequence shown here is derived from an EMBL/GenBank/DDBJ whole genome shotgun (WGS) entry which is preliminary data.</text>
</comment>
<dbReference type="Proteomes" id="UP000186666">
    <property type="component" value="Unassembled WGS sequence"/>
</dbReference>
<protein>
    <submittedName>
        <fullName evidence="1">Uncharacterized protein</fullName>
    </submittedName>
</protein>
<reference evidence="1 2" key="1">
    <citation type="submission" date="2017-01" db="EMBL/GenBank/DDBJ databases">
        <authorList>
            <person name="Varghese N."/>
            <person name="Submissions S."/>
        </authorList>
    </citation>
    <scope>NUCLEOTIDE SEQUENCE [LARGE SCALE GENOMIC DNA]</scope>
    <source>
        <strain evidence="1 2">ATCC 23464</strain>
    </source>
</reference>
<evidence type="ECO:0000313" key="1">
    <source>
        <dbReference type="EMBL" id="SIQ46895.1"/>
    </source>
</evidence>
<sequence length="116" mass="14036">MEGVQSNDWTVESFSQSDYIVILNPNVYIRDYRIFKRFIKSRTGIEPWNYKQSMRNLIKMMVKWNHGYRLDELITQTDLYHNKRYIVKNINEIIKIIQEQKGTELLDVFSGQEQEI</sequence>
<accession>A0ABY1JMU8</accession>
<evidence type="ECO:0000313" key="2">
    <source>
        <dbReference type="Proteomes" id="UP000186666"/>
    </source>
</evidence>
<dbReference type="EMBL" id="FTNK01000002">
    <property type="protein sequence ID" value="SIQ46895.1"/>
    <property type="molecule type" value="Genomic_DNA"/>
</dbReference>
<organism evidence="1 2">
    <name type="scientific">Paenibacillus macquariensis</name>
    <dbReference type="NCBI Taxonomy" id="948756"/>
    <lineage>
        <taxon>Bacteria</taxon>
        <taxon>Bacillati</taxon>
        <taxon>Bacillota</taxon>
        <taxon>Bacilli</taxon>
        <taxon>Bacillales</taxon>
        <taxon>Paenibacillaceae</taxon>
        <taxon>Paenibacillus</taxon>
    </lineage>
</organism>
<gene>
    <name evidence="1" type="ORF">SAMN05421578_102130</name>
</gene>
<name>A0ABY1JMU8_9BACL</name>
<keyword evidence="2" id="KW-1185">Reference proteome</keyword>